<feature type="transmembrane region" description="Helical" evidence="8">
    <location>
        <begin position="12"/>
        <end position="33"/>
    </location>
</feature>
<proteinExistence type="predicted"/>
<keyword evidence="4" id="KW-0997">Cell inner membrane</keyword>
<evidence type="ECO:0000256" key="7">
    <source>
        <dbReference type="ARBA" id="ARBA00023136"/>
    </source>
</evidence>
<keyword evidence="3" id="KW-1003">Cell membrane</keyword>
<dbReference type="eggNOG" id="COG1172">
    <property type="taxonomic scope" value="Bacteria"/>
</dbReference>
<dbReference type="GO" id="GO:0022857">
    <property type="term" value="F:transmembrane transporter activity"/>
    <property type="evidence" value="ECO:0007669"/>
    <property type="project" value="InterPro"/>
</dbReference>
<feature type="transmembrane region" description="Helical" evidence="8">
    <location>
        <begin position="279"/>
        <end position="298"/>
    </location>
</feature>
<dbReference type="HOGENOM" id="CLU_028880_0_1_0"/>
<organism evidence="9 10">
    <name type="scientific">Vecturithrix granuli</name>
    <dbReference type="NCBI Taxonomy" id="1499967"/>
    <lineage>
        <taxon>Bacteria</taxon>
        <taxon>Candidatus Moduliflexota</taxon>
        <taxon>Candidatus Vecturitrichia</taxon>
        <taxon>Candidatus Vecturitrichales</taxon>
        <taxon>Candidatus Vecturitrichaceae</taxon>
        <taxon>Candidatus Vecturithrix</taxon>
    </lineage>
</organism>
<evidence type="ECO:0000256" key="5">
    <source>
        <dbReference type="ARBA" id="ARBA00022692"/>
    </source>
</evidence>
<feature type="transmembrane region" description="Helical" evidence="8">
    <location>
        <begin position="225"/>
        <end position="246"/>
    </location>
</feature>
<dbReference type="PANTHER" id="PTHR32196">
    <property type="entry name" value="ABC TRANSPORTER PERMEASE PROTEIN YPHD-RELATED-RELATED"/>
    <property type="match status" value="1"/>
</dbReference>
<feature type="transmembrane region" description="Helical" evidence="8">
    <location>
        <begin position="304"/>
        <end position="323"/>
    </location>
</feature>
<evidence type="ECO:0000256" key="4">
    <source>
        <dbReference type="ARBA" id="ARBA00022519"/>
    </source>
</evidence>
<dbReference type="AlphaFoldDB" id="A0A0S6WC72"/>
<feature type="transmembrane region" description="Helical" evidence="8">
    <location>
        <begin position="124"/>
        <end position="148"/>
    </location>
</feature>
<dbReference type="InterPro" id="IPR001851">
    <property type="entry name" value="ABC_transp_permease"/>
</dbReference>
<dbReference type="Pfam" id="PF02653">
    <property type="entry name" value="BPD_transp_2"/>
    <property type="match status" value="1"/>
</dbReference>
<keyword evidence="2" id="KW-0813">Transport</keyword>
<keyword evidence="5 8" id="KW-0812">Transmembrane</keyword>
<protein>
    <submittedName>
        <fullName evidence="9">Putative amino acid or sugar ABC transport system, permease protein</fullName>
    </submittedName>
</protein>
<dbReference type="PANTHER" id="PTHR32196:SF21">
    <property type="entry name" value="ABC TRANSPORTER PERMEASE PROTEIN YPHD-RELATED"/>
    <property type="match status" value="1"/>
</dbReference>
<evidence type="ECO:0000256" key="3">
    <source>
        <dbReference type="ARBA" id="ARBA00022475"/>
    </source>
</evidence>
<feature type="transmembrane region" description="Helical" evidence="8">
    <location>
        <begin position="64"/>
        <end position="81"/>
    </location>
</feature>
<feature type="transmembrane region" description="Helical" evidence="8">
    <location>
        <begin position="39"/>
        <end position="57"/>
    </location>
</feature>
<dbReference type="EMBL" id="DF820463">
    <property type="protein sequence ID" value="GAK55622.1"/>
    <property type="molecule type" value="Genomic_DNA"/>
</dbReference>
<gene>
    <name evidence="9" type="ORF">U27_02456</name>
</gene>
<evidence type="ECO:0000313" key="9">
    <source>
        <dbReference type="EMBL" id="GAK55622.1"/>
    </source>
</evidence>
<name>A0A0S6WC72_VECG1</name>
<evidence type="ECO:0000256" key="2">
    <source>
        <dbReference type="ARBA" id="ARBA00022448"/>
    </source>
</evidence>
<evidence type="ECO:0000256" key="8">
    <source>
        <dbReference type="SAM" id="Phobius"/>
    </source>
</evidence>
<accession>A0A0S6WC72</accession>
<dbReference type="CDD" id="cd06579">
    <property type="entry name" value="TM_PBP1_transp_AraH_like"/>
    <property type="match status" value="1"/>
</dbReference>
<keyword evidence="7 8" id="KW-0472">Membrane</keyword>
<feature type="transmembrane region" description="Helical" evidence="8">
    <location>
        <begin position="252"/>
        <end position="272"/>
    </location>
</feature>
<evidence type="ECO:0000256" key="1">
    <source>
        <dbReference type="ARBA" id="ARBA00004651"/>
    </source>
</evidence>
<dbReference type="GO" id="GO:0005886">
    <property type="term" value="C:plasma membrane"/>
    <property type="evidence" value="ECO:0007669"/>
    <property type="project" value="UniProtKB-SubCell"/>
</dbReference>
<dbReference type="STRING" id="1499967.U27_02456"/>
<dbReference type="Proteomes" id="UP000030661">
    <property type="component" value="Unassembled WGS sequence"/>
</dbReference>
<keyword evidence="6 8" id="KW-1133">Transmembrane helix</keyword>
<feature type="transmembrane region" description="Helical" evidence="8">
    <location>
        <begin position="174"/>
        <end position="194"/>
    </location>
</feature>
<reference evidence="9 10" key="1">
    <citation type="journal article" date="2015" name="PeerJ">
        <title>First genomic representation of candidate bacterial phylum KSB3 points to enhanced environmental sensing as a trigger of wastewater bulking.</title>
        <authorList>
            <person name="Sekiguchi Y."/>
            <person name="Ohashi A."/>
            <person name="Parks D.H."/>
            <person name="Yamauchi T."/>
            <person name="Tyson G.W."/>
            <person name="Hugenholtz P."/>
        </authorList>
    </citation>
    <scope>NUCLEOTIDE SEQUENCE [LARGE SCALE GENOMIC DNA]</scope>
</reference>
<sequence>MKKLFHKHEAVVALILVVFALIIGLVNPAFFTLENLFDLLKSSVVMGIFAIGVLIVLISGGIDISFTAIAAFCMYVTGQILKGSLLLTTPYEGTVFAGFVIAGLMGLVLGLLNAIFISYFKLPTLIVTLGTANAFRGFMLAFIGTRIITNLPRGWIQFSRLSLFQATTADGTHIGLSAAVILLLIFLAIAWLLLNYSMLGRGIYAIGGDRIAAERAGFNINRIQFFIYGFVGFLSGIVGVTHASLIRNANPFDLVGSELTVIAAVVLGGTSITGGRGSVLGTVLGVFLLVIMNNSLILLGIPSYWQKVVVGLIIIISTGSTAYQHKKKREALAS</sequence>
<keyword evidence="10" id="KW-1185">Reference proteome</keyword>
<feature type="transmembrane region" description="Helical" evidence="8">
    <location>
        <begin position="93"/>
        <end position="117"/>
    </location>
</feature>
<comment type="subcellular location">
    <subcellularLocation>
        <location evidence="1">Cell membrane</location>
        <topology evidence="1">Multi-pass membrane protein</topology>
    </subcellularLocation>
</comment>
<evidence type="ECO:0000256" key="6">
    <source>
        <dbReference type="ARBA" id="ARBA00022989"/>
    </source>
</evidence>
<evidence type="ECO:0000313" key="10">
    <source>
        <dbReference type="Proteomes" id="UP000030661"/>
    </source>
</evidence>